<evidence type="ECO:0000313" key="2">
    <source>
        <dbReference type="Proteomes" id="UP000007266"/>
    </source>
</evidence>
<keyword evidence="2" id="KW-1185">Reference proteome</keyword>
<dbReference type="EMBL" id="KQ971321">
    <property type="protein sequence ID" value="EFA00607.1"/>
    <property type="molecule type" value="Genomic_DNA"/>
</dbReference>
<reference evidence="1 2" key="1">
    <citation type="journal article" date="2008" name="Nature">
        <title>The genome of the model beetle and pest Tribolium castaneum.</title>
        <authorList>
            <consortium name="Tribolium Genome Sequencing Consortium"/>
            <person name="Richards S."/>
            <person name="Gibbs R.A."/>
            <person name="Weinstock G.M."/>
            <person name="Brown S.J."/>
            <person name="Denell R."/>
            <person name="Beeman R.W."/>
            <person name="Gibbs R."/>
            <person name="Beeman R.W."/>
            <person name="Brown S.J."/>
            <person name="Bucher G."/>
            <person name="Friedrich M."/>
            <person name="Grimmelikhuijzen C.J."/>
            <person name="Klingler M."/>
            <person name="Lorenzen M."/>
            <person name="Richards S."/>
            <person name="Roth S."/>
            <person name="Schroder R."/>
            <person name="Tautz D."/>
            <person name="Zdobnov E.M."/>
            <person name="Muzny D."/>
            <person name="Gibbs R.A."/>
            <person name="Weinstock G.M."/>
            <person name="Attaway T."/>
            <person name="Bell S."/>
            <person name="Buhay C.J."/>
            <person name="Chandrabose M.N."/>
            <person name="Chavez D."/>
            <person name="Clerk-Blankenburg K.P."/>
            <person name="Cree A."/>
            <person name="Dao M."/>
            <person name="Davis C."/>
            <person name="Chacko J."/>
            <person name="Dinh H."/>
            <person name="Dugan-Rocha S."/>
            <person name="Fowler G."/>
            <person name="Garner T.T."/>
            <person name="Garnes J."/>
            <person name="Gnirke A."/>
            <person name="Hawes A."/>
            <person name="Hernandez J."/>
            <person name="Hines S."/>
            <person name="Holder M."/>
            <person name="Hume J."/>
            <person name="Jhangiani S.N."/>
            <person name="Joshi V."/>
            <person name="Khan Z.M."/>
            <person name="Jackson L."/>
            <person name="Kovar C."/>
            <person name="Kowis A."/>
            <person name="Lee S."/>
            <person name="Lewis L.R."/>
            <person name="Margolis J."/>
            <person name="Morgan M."/>
            <person name="Nazareth L.V."/>
            <person name="Nguyen N."/>
            <person name="Okwuonu G."/>
            <person name="Parker D."/>
            <person name="Richards S."/>
            <person name="Ruiz S.J."/>
            <person name="Santibanez J."/>
            <person name="Savard J."/>
            <person name="Scherer S.E."/>
            <person name="Schneider B."/>
            <person name="Sodergren E."/>
            <person name="Tautz D."/>
            <person name="Vattahil S."/>
            <person name="Villasana D."/>
            <person name="White C.S."/>
            <person name="Wright R."/>
            <person name="Park Y."/>
            <person name="Beeman R.W."/>
            <person name="Lord J."/>
            <person name="Oppert B."/>
            <person name="Lorenzen M."/>
            <person name="Brown S."/>
            <person name="Wang L."/>
            <person name="Savard J."/>
            <person name="Tautz D."/>
            <person name="Richards S."/>
            <person name="Weinstock G."/>
            <person name="Gibbs R.A."/>
            <person name="Liu Y."/>
            <person name="Worley K."/>
            <person name="Weinstock G."/>
            <person name="Elsik C.G."/>
            <person name="Reese J.T."/>
            <person name="Elhaik E."/>
            <person name="Landan G."/>
            <person name="Graur D."/>
            <person name="Arensburger P."/>
            <person name="Atkinson P."/>
            <person name="Beeman R.W."/>
            <person name="Beidler J."/>
            <person name="Brown S.J."/>
            <person name="Demuth J.P."/>
            <person name="Drury D.W."/>
            <person name="Du Y.Z."/>
            <person name="Fujiwara H."/>
            <person name="Lorenzen M."/>
            <person name="Maselli V."/>
            <person name="Osanai M."/>
            <person name="Park Y."/>
            <person name="Robertson H.M."/>
            <person name="Tu Z."/>
            <person name="Wang J.J."/>
            <person name="Wang S."/>
            <person name="Richards S."/>
            <person name="Song H."/>
            <person name="Zhang L."/>
            <person name="Sodergren E."/>
            <person name="Werner D."/>
            <person name="Stanke M."/>
            <person name="Morgenstern B."/>
            <person name="Solovyev V."/>
            <person name="Kosarev P."/>
            <person name="Brown G."/>
            <person name="Chen H.C."/>
            <person name="Ermolaeva O."/>
            <person name="Hlavina W."/>
            <person name="Kapustin Y."/>
            <person name="Kiryutin B."/>
            <person name="Kitts P."/>
            <person name="Maglott D."/>
            <person name="Pruitt K."/>
            <person name="Sapojnikov V."/>
            <person name="Souvorov A."/>
            <person name="Mackey A.J."/>
            <person name="Waterhouse R.M."/>
            <person name="Wyder S."/>
            <person name="Zdobnov E.M."/>
            <person name="Zdobnov E.M."/>
            <person name="Wyder S."/>
            <person name="Kriventseva E.V."/>
            <person name="Kadowaki T."/>
            <person name="Bork P."/>
            <person name="Aranda M."/>
            <person name="Bao R."/>
            <person name="Beermann A."/>
            <person name="Berns N."/>
            <person name="Bolognesi R."/>
            <person name="Bonneton F."/>
            <person name="Bopp D."/>
            <person name="Brown S.J."/>
            <person name="Bucher G."/>
            <person name="Butts T."/>
            <person name="Chaumot A."/>
            <person name="Denell R.E."/>
            <person name="Ferrier D.E."/>
            <person name="Friedrich M."/>
            <person name="Gordon C.M."/>
            <person name="Jindra M."/>
            <person name="Klingler M."/>
            <person name="Lan Q."/>
            <person name="Lattorff H.M."/>
            <person name="Laudet V."/>
            <person name="von Levetsow C."/>
            <person name="Liu Z."/>
            <person name="Lutz R."/>
            <person name="Lynch J.A."/>
            <person name="da Fonseca R.N."/>
            <person name="Posnien N."/>
            <person name="Reuter R."/>
            <person name="Roth S."/>
            <person name="Savard J."/>
            <person name="Schinko J.B."/>
            <person name="Schmitt C."/>
            <person name="Schoppmeier M."/>
            <person name="Schroder R."/>
            <person name="Shippy T.D."/>
            <person name="Simonnet F."/>
            <person name="Marques-Souza H."/>
            <person name="Tautz D."/>
            <person name="Tomoyasu Y."/>
            <person name="Trauner J."/>
            <person name="Van der Zee M."/>
            <person name="Vervoort M."/>
            <person name="Wittkopp N."/>
            <person name="Wimmer E.A."/>
            <person name="Yang X."/>
            <person name="Jones A.K."/>
            <person name="Sattelle D.B."/>
            <person name="Ebert P.R."/>
            <person name="Nelson D."/>
            <person name="Scott J.G."/>
            <person name="Beeman R.W."/>
            <person name="Muthukrishnan S."/>
            <person name="Kramer K.J."/>
            <person name="Arakane Y."/>
            <person name="Beeman R.W."/>
            <person name="Zhu Q."/>
            <person name="Hogenkamp D."/>
            <person name="Dixit R."/>
            <person name="Oppert B."/>
            <person name="Jiang H."/>
            <person name="Zou Z."/>
            <person name="Marshall J."/>
            <person name="Elpidina E."/>
            <person name="Vinokurov K."/>
            <person name="Oppert C."/>
            <person name="Zou Z."/>
            <person name="Evans J."/>
            <person name="Lu Z."/>
            <person name="Zhao P."/>
            <person name="Sumathipala N."/>
            <person name="Altincicek B."/>
            <person name="Vilcinskas A."/>
            <person name="Williams M."/>
            <person name="Hultmark D."/>
            <person name="Hetru C."/>
            <person name="Jiang H."/>
            <person name="Grimmelikhuijzen C.J."/>
            <person name="Hauser F."/>
            <person name="Cazzamali G."/>
            <person name="Williamson M."/>
            <person name="Park Y."/>
            <person name="Li B."/>
            <person name="Tanaka Y."/>
            <person name="Predel R."/>
            <person name="Neupert S."/>
            <person name="Schachtner J."/>
            <person name="Verleyen P."/>
            <person name="Raible F."/>
            <person name="Bork P."/>
            <person name="Friedrich M."/>
            <person name="Walden K.K."/>
            <person name="Robertson H.M."/>
            <person name="Angeli S."/>
            <person name="Foret S."/>
            <person name="Bucher G."/>
            <person name="Schuetz S."/>
            <person name="Maleszka R."/>
            <person name="Wimmer E.A."/>
            <person name="Beeman R.W."/>
            <person name="Lorenzen M."/>
            <person name="Tomoyasu Y."/>
            <person name="Miller S.C."/>
            <person name="Grossmann D."/>
            <person name="Bucher G."/>
        </authorList>
    </citation>
    <scope>NUCLEOTIDE SEQUENCE [LARGE SCALE GENOMIC DNA]</scope>
    <source>
        <strain evidence="1 2">Georgia GA2</strain>
    </source>
</reference>
<dbReference type="Proteomes" id="UP000007266">
    <property type="component" value="Linkage group 3"/>
</dbReference>
<dbReference type="HOGENOM" id="CLU_1172023_0_0_1"/>
<sequence length="237" mass="27364">MSGKLRGKDVRKKAINKIIFGTLEHFKVAPHKSEFRKQTSRNSGSQKYEIVFLDSELGRIVKSATNSPVNKDDRCRRRDNLRVPQQRHPLNIARTSPSSSIFLLDSNNALASPHPEAEWIRSTVVTSLRRRYRSLNRVLQQKAPKSSSTRSAVVFVPKFAKSSSALQRTRQWLLSARKRAYVSRHKNRFGRSSSVCRLPRYFSAVIELLPDLTRDEFPCRKMLKEVLKSNKRFAINR</sequence>
<organism evidence="1 2">
    <name type="scientific">Tribolium castaneum</name>
    <name type="common">Red flour beetle</name>
    <dbReference type="NCBI Taxonomy" id="7070"/>
    <lineage>
        <taxon>Eukaryota</taxon>
        <taxon>Metazoa</taxon>
        <taxon>Ecdysozoa</taxon>
        <taxon>Arthropoda</taxon>
        <taxon>Hexapoda</taxon>
        <taxon>Insecta</taxon>
        <taxon>Pterygota</taxon>
        <taxon>Neoptera</taxon>
        <taxon>Endopterygota</taxon>
        <taxon>Coleoptera</taxon>
        <taxon>Polyphaga</taxon>
        <taxon>Cucujiformia</taxon>
        <taxon>Tenebrionidae</taxon>
        <taxon>Tenebrionidae incertae sedis</taxon>
        <taxon>Tribolium</taxon>
    </lineage>
</organism>
<protein>
    <submittedName>
        <fullName evidence="1">Uncharacterized protein</fullName>
    </submittedName>
</protein>
<accession>D6WGZ5</accession>
<proteinExistence type="predicted"/>
<reference evidence="1 2" key="2">
    <citation type="journal article" date="2010" name="Nucleic Acids Res.">
        <title>BeetleBase in 2010: revisions to provide comprehensive genomic information for Tribolium castaneum.</title>
        <authorList>
            <person name="Kim H.S."/>
            <person name="Murphy T."/>
            <person name="Xia J."/>
            <person name="Caragea D."/>
            <person name="Park Y."/>
            <person name="Beeman R.W."/>
            <person name="Lorenzen M.D."/>
            <person name="Butcher S."/>
            <person name="Manak J.R."/>
            <person name="Brown S.J."/>
        </authorList>
    </citation>
    <scope>GENOME REANNOTATION</scope>
    <source>
        <strain evidence="1 2">Georgia GA2</strain>
    </source>
</reference>
<gene>
    <name evidence="1" type="primary">GLEAN_03482</name>
    <name evidence="1" type="ORF">TcasGA2_TC003482</name>
</gene>
<evidence type="ECO:0000313" key="1">
    <source>
        <dbReference type="EMBL" id="EFA00607.1"/>
    </source>
</evidence>
<dbReference type="InParanoid" id="D6WGZ5"/>
<name>D6WGZ5_TRICA</name>
<dbReference type="AlphaFoldDB" id="D6WGZ5"/>